<feature type="domain" description="Cardiolipin synthase N-terminal" evidence="8">
    <location>
        <begin position="12"/>
        <end position="57"/>
    </location>
</feature>
<evidence type="ECO:0000256" key="3">
    <source>
        <dbReference type="ARBA" id="ARBA00022692"/>
    </source>
</evidence>
<feature type="region of interest" description="Disordered" evidence="6">
    <location>
        <begin position="57"/>
        <end position="78"/>
    </location>
</feature>
<dbReference type="GO" id="GO:0005886">
    <property type="term" value="C:plasma membrane"/>
    <property type="evidence" value="ECO:0007669"/>
    <property type="project" value="UniProtKB-SubCell"/>
</dbReference>
<keyword evidence="5 7" id="KW-0472">Membrane</keyword>
<evidence type="ECO:0000313" key="11">
    <source>
        <dbReference type="EMBL" id="CAB4902629.1"/>
    </source>
</evidence>
<dbReference type="EMBL" id="CAEZVB010000002">
    <property type="protein sequence ID" value="CAB4612584.1"/>
    <property type="molecule type" value="Genomic_DNA"/>
</dbReference>
<dbReference type="EMBL" id="CAFBMO010000015">
    <property type="protein sequence ID" value="CAB4902629.1"/>
    <property type="molecule type" value="Genomic_DNA"/>
</dbReference>
<sequence length="97" mass="11212">MIRVFAIIVAVAVYIWFVIDVSQTQKSGVRNLPKGVWLLVVVVLPILGGLIWMLTGRPKNPRKRKKSNAPDDDPKFLAKLAEDEWRRKMRERRGETE</sequence>
<reference evidence="11" key="1">
    <citation type="submission" date="2020-05" db="EMBL/GenBank/DDBJ databases">
        <authorList>
            <person name="Chiriac C."/>
            <person name="Salcher M."/>
            <person name="Ghai R."/>
            <person name="Kavagutti S V."/>
        </authorList>
    </citation>
    <scope>NUCLEOTIDE SEQUENCE</scope>
</reference>
<dbReference type="Pfam" id="PF13396">
    <property type="entry name" value="PLDc_N"/>
    <property type="match status" value="1"/>
</dbReference>
<evidence type="ECO:0000256" key="4">
    <source>
        <dbReference type="ARBA" id="ARBA00022989"/>
    </source>
</evidence>
<keyword evidence="2" id="KW-1003">Cell membrane</keyword>
<dbReference type="EMBL" id="CAEZWR010000034">
    <property type="protein sequence ID" value="CAB4659197.1"/>
    <property type="molecule type" value="Genomic_DNA"/>
</dbReference>
<feature type="transmembrane region" description="Helical" evidence="7">
    <location>
        <begin position="36"/>
        <end position="55"/>
    </location>
</feature>
<evidence type="ECO:0000256" key="5">
    <source>
        <dbReference type="ARBA" id="ARBA00023136"/>
    </source>
</evidence>
<name>A0A6J7GH00_9ZZZZ</name>
<evidence type="ECO:0000256" key="6">
    <source>
        <dbReference type="SAM" id="MobiDB-lite"/>
    </source>
</evidence>
<keyword evidence="4 7" id="KW-1133">Transmembrane helix</keyword>
<evidence type="ECO:0000256" key="7">
    <source>
        <dbReference type="SAM" id="Phobius"/>
    </source>
</evidence>
<protein>
    <submittedName>
        <fullName evidence="11">Unannotated protein</fullName>
    </submittedName>
</protein>
<evidence type="ECO:0000313" key="9">
    <source>
        <dbReference type="EMBL" id="CAB4612584.1"/>
    </source>
</evidence>
<feature type="compositionally biased region" description="Basic and acidic residues" evidence="6">
    <location>
        <begin position="68"/>
        <end position="78"/>
    </location>
</feature>
<proteinExistence type="predicted"/>
<evidence type="ECO:0000256" key="1">
    <source>
        <dbReference type="ARBA" id="ARBA00004651"/>
    </source>
</evidence>
<keyword evidence="3 7" id="KW-0812">Transmembrane</keyword>
<evidence type="ECO:0000259" key="8">
    <source>
        <dbReference type="Pfam" id="PF13396"/>
    </source>
</evidence>
<organism evidence="11">
    <name type="scientific">freshwater metagenome</name>
    <dbReference type="NCBI Taxonomy" id="449393"/>
    <lineage>
        <taxon>unclassified sequences</taxon>
        <taxon>metagenomes</taxon>
        <taxon>ecological metagenomes</taxon>
    </lineage>
</organism>
<dbReference type="AlphaFoldDB" id="A0A6J7GH00"/>
<gene>
    <name evidence="9" type="ORF">UFOPK1908_00154</name>
    <name evidence="10" type="ORF">UFOPK2282_00426</name>
    <name evidence="11" type="ORF">UFOPK3576_00556</name>
</gene>
<dbReference type="InterPro" id="IPR027379">
    <property type="entry name" value="CLS_N"/>
</dbReference>
<accession>A0A6J7GH00</accession>
<comment type="subcellular location">
    <subcellularLocation>
        <location evidence="1">Cell membrane</location>
        <topology evidence="1">Multi-pass membrane protein</topology>
    </subcellularLocation>
</comment>
<evidence type="ECO:0000256" key="2">
    <source>
        <dbReference type="ARBA" id="ARBA00022475"/>
    </source>
</evidence>
<evidence type="ECO:0000313" key="10">
    <source>
        <dbReference type="EMBL" id="CAB4659197.1"/>
    </source>
</evidence>